<evidence type="ECO:0000313" key="4">
    <source>
        <dbReference type="Proteomes" id="UP000320461"/>
    </source>
</evidence>
<gene>
    <name evidence="3" type="ORF">CGE01nite_16560</name>
</gene>
<evidence type="ECO:0000313" key="3">
    <source>
        <dbReference type="EMBL" id="GEA84405.1"/>
    </source>
</evidence>
<proteinExistence type="predicted"/>
<name>A0A4Y3KMN8_9CELL</name>
<protein>
    <recommendedName>
        <fullName evidence="2">4Fe-4S Wbl-type domain-containing protein</fullName>
    </recommendedName>
</protein>
<reference evidence="3 4" key="1">
    <citation type="submission" date="2019-06" db="EMBL/GenBank/DDBJ databases">
        <title>Whole genome shotgun sequence of Cellulomonas gelida NBRC 3748.</title>
        <authorList>
            <person name="Hosoyama A."/>
            <person name="Uohara A."/>
            <person name="Ohji S."/>
            <person name="Ichikawa N."/>
        </authorList>
    </citation>
    <scope>NUCLEOTIDE SEQUENCE [LARGE SCALE GENOMIC DNA]</scope>
    <source>
        <strain evidence="3 4">NBRC 3748</strain>
    </source>
</reference>
<dbReference type="Pfam" id="PF02467">
    <property type="entry name" value="Whib"/>
    <property type="match status" value="1"/>
</dbReference>
<dbReference type="EMBL" id="BJLQ01000014">
    <property type="protein sequence ID" value="GEA84405.1"/>
    <property type="molecule type" value="Genomic_DNA"/>
</dbReference>
<evidence type="ECO:0000256" key="1">
    <source>
        <dbReference type="SAM" id="MobiDB-lite"/>
    </source>
</evidence>
<keyword evidence="4" id="KW-1185">Reference proteome</keyword>
<organism evidence="3 4">
    <name type="scientific">Cellulomonas gelida</name>
    <dbReference type="NCBI Taxonomy" id="1712"/>
    <lineage>
        <taxon>Bacteria</taxon>
        <taxon>Bacillati</taxon>
        <taxon>Actinomycetota</taxon>
        <taxon>Actinomycetes</taxon>
        <taxon>Micrococcales</taxon>
        <taxon>Cellulomonadaceae</taxon>
        <taxon>Cellulomonas</taxon>
    </lineage>
</organism>
<dbReference type="AlphaFoldDB" id="A0A4Y3KMN8"/>
<dbReference type="PROSITE" id="PS51674">
    <property type="entry name" value="4FE4S_WBL"/>
    <property type="match status" value="1"/>
</dbReference>
<comment type="caution">
    <text evidence="3">The sequence shown here is derived from an EMBL/GenBank/DDBJ whole genome shotgun (WGS) entry which is preliminary data.</text>
</comment>
<sequence>MNSQAELSASLVELRAAGRPVPCMDTSAEARRAWTSDDHAEQSIAARLCAGCAGLAGCRRFVEDHPDEWGVYAGSTDRERQPGRPRQSPRAAGAA</sequence>
<feature type="domain" description="4Fe-4S Wbl-type" evidence="2">
    <location>
        <begin position="22"/>
        <end position="82"/>
    </location>
</feature>
<evidence type="ECO:0000259" key="2">
    <source>
        <dbReference type="PROSITE" id="PS51674"/>
    </source>
</evidence>
<accession>A0A4Y3KMN8</accession>
<dbReference type="InterPro" id="IPR034768">
    <property type="entry name" value="4FE4S_WBL"/>
</dbReference>
<feature type="region of interest" description="Disordered" evidence="1">
    <location>
        <begin position="70"/>
        <end position="95"/>
    </location>
</feature>
<dbReference type="Proteomes" id="UP000320461">
    <property type="component" value="Unassembled WGS sequence"/>
</dbReference>